<keyword evidence="1" id="KW-1133">Transmembrane helix</keyword>
<evidence type="ECO:0000256" key="1">
    <source>
        <dbReference type="SAM" id="Phobius"/>
    </source>
</evidence>
<gene>
    <name evidence="2" type="ORF">L207DRAFT_599192</name>
</gene>
<protein>
    <submittedName>
        <fullName evidence="2">Uncharacterized protein</fullName>
    </submittedName>
</protein>
<keyword evidence="3" id="KW-1185">Reference proteome</keyword>
<feature type="non-terminal residue" evidence="2">
    <location>
        <position position="1"/>
    </location>
</feature>
<proteinExistence type="predicted"/>
<feature type="non-terminal residue" evidence="2">
    <location>
        <position position="122"/>
    </location>
</feature>
<dbReference type="AlphaFoldDB" id="A0A2J6RIS7"/>
<name>A0A2J6RIS7_HYAVF</name>
<keyword evidence="1" id="KW-0812">Transmembrane</keyword>
<accession>A0A2J6RIS7</accession>
<evidence type="ECO:0000313" key="3">
    <source>
        <dbReference type="Proteomes" id="UP000235786"/>
    </source>
</evidence>
<dbReference type="Proteomes" id="UP000235786">
    <property type="component" value="Unassembled WGS sequence"/>
</dbReference>
<evidence type="ECO:0000313" key="2">
    <source>
        <dbReference type="EMBL" id="PMD38418.1"/>
    </source>
</evidence>
<keyword evidence="1" id="KW-0472">Membrane</keyword>
<sequence length="122" mass="14081">CIKPYPQSLFPKTSNHLHCQFINHSRPQKSSTKLRMRVHNIVLCLAVGGFAPLIGAFPLMLTVETREKTGVMEGKMTTMMMIRNTRRMKKMMIMRTMTMRIVTTKMKTPGLRNTRPRRGTKS</sequence>
<dbReference type="EMBL" id="KZ613948">
    <property type="protein sequence ID" value="PMD38418.1"/>
    <property type="molecule type" value="Genomic_DNA"/>
</dbReference>
<reference evidence="2 3" key="1">
    <citation type="submission" date="2016-04" db="EMBL/GenBank/DDBJ databases">
        <title>A degradative enzymes factory behind the ericoid mycorrhizal symbiosis.</title>
        <authorList>
            <consortium name="DOE Joint Genome Institute"/>
            <person name="Martino E."/>
            <person name="Morin E."/>
            <person name="Grelet G."/>
            <person name="Kuo A."/>
            <person name="Kohler A."/>
            <person name="Daghino S."/>
            <person name="Barry K."/>
            <person name="Choi C."/>
            <person name="Cichocki N."/>
            <person name="Clum A."/>
            <person name="Copeland A."/>
            <person name="Hainaut M."/>
            <person name="Haridas S."/>
            <person name="Labutti K."/>
            <person name="Lindquist E."/>
            <person name="Lipzen A."/>
            <person name="Khouja H.-R."/>
            <person name="Murat C."/>
            <person name="Ohm R."/>
            <person name="Olson A."/>
            <person name="Spatafora J."/>
            <person name="Veneault-Fourrey C."/>
            <person name="Henrissat B."/>
            <person name="Grigoriev I."/>
            <person name="Martin F."/>
            <person name="Perotto S."/>
        </authorList>
    </citation>
    <scope>NUCLEOTIDE SEQUENCE [LARGE SCALE GENOMIC DNA]</scope>
    <source>
        <strain evidence="2 3">F</strain>
    </source>
</reference>
<organism evidence="2 3">
    <name type="scientific">Hyaloscypha variabilis (strain UAMH 11265 / GT02V1 / F)</name>
    <name type="common">Meliniomyces variabilis</name>
    <dbReference type="NCBI Taxonomy" id="1149755"/>
    <lineage>
        <taxon>Eukaryota</taxon>
        <taxon>Fungi</taxon>
        <taxon>Dikarya</taxon>
        <taxon>Ascomycota</taxon>
        <taxon>Pezizomycotina</taxon>
        <taxon>Leotiomycetes</taxon>
        <taxon>Helotiales</taxon>
        <taxon>Hyaloscyphaceae</taxon>
        <taxon>Hyaloscypha</taxon>
        <taxon>Hyaloscypha variabilis</taxon>
    </lineage>
</organism>
<feature type="transmembrane region" description="Helical" evidence="1">
    <location>
        <begin position="38"/>
        <end position="61"/>
    </location>
</feature>